<dbReference type="Proteomes" id="UP000004633">
    <property type="component" value="Unassembled WGS sequence"/>
</dbReference>
<dbReference type="HOGENOM" id="CLU_3276491_0_0_9"/>
<dbReference type="EMBL" id="AECV01000055">
    <property type="protein sequence ID" value="EFW28854.1"/>
    <property type="molecule type" value="Genomic_DNA"/>
</dbReference>
<sequence length="41" mass="4459">MGRVIRTLRGIRAGIPGDTRTEQDIPADDRAGILRALRAAE</sequence>
<evidence type="ECO:0000313" key="1">
    <source>
        <dbReference type="EMBL" id="EFW28854.1"/>
    </source>
</evidence>
<gene>
    <name evidence="1" type="ORF">HMPREF9555_01971</name>
</gene>
<comment type="caution">
    <text evidence="1">The sequence shown here is derived from an EMBL/GenBank/DDBJ whole genome shotgun (WGS) entry which is preliminary data.</text>
</comment>
<organism evidence="1 2">
    <name type="scientific">Selenomonas artemidis F0399</name>
    <dbReference type="NCBI Taxonomy" id="749551"/>
    <lineage>
        <taxon>Bacteria</taxon>
        <taxon>Bacillati</taxon>
        <taxon>Bacillota</taxon>
        <taxon>Negativicutes</taxon>
        <taxon>Selenomonadales</taxon>
        <taxon>Selenomonadaceae</taxon>
        <taxon>Selenomonas</taxon>
    </lineage>
</organism>
<dbReference type="STRING" id="749551.HMPREF9555_01971"/>
<reference evidence="1 2" key="1">
    <citation type="submission" date="2010-08" db="EMBL/GenBank/DDBJ databases">
        <authorList>
            <person name="Weinstock G."/>
            <person name="Sodergren E."/>
            <person name="Clifton S."/>
            <person name="Fulton L."/>
            <person name="Fulton B."/>
            <person name="Courtney L."/>
            <person name="Fronick C."/>
            <person name="Harrison M."/>
            <person name="Strong C."/>
            <person name="Farmer C."/>
            <person name="Delahaunty K."/>
            <person name="Markovic C."/>
            <person name="Hall O."/>
            <person name="Minx P."/>
            <person name="Tomlinson C."/>
            <person name="Mitreva M."/>
            <person name="Hou S."/>
            <person name="Chen J."/>
            <person name="Wollam A."/>
            <person name="Pepin K.H."/>
            <person name="Johnson M."/>
            <person name="Bhonagiri V."/>
            <person name="Zhang X."/>
            <person name="Suruliraj S."/>
            <person name="Warren W."/>
            <person name="Chinwalla A."/>
            <person name="Mardis E.R."/>
            <person name="Wilson R.K."/>
        </authorList>
    </citation>
    <scope>NUCLEOTIDE SEQUENCE [LARGE SCALE GENOMIC DNA]</scope>
    <source>
        <strain evidence="1 2">F0399</strain>
    </source>
</reference>
<evidence type="ECO:0000313" key="2">
    <source>
        <dbReference type="Proteomes" id="UP000004633"/>
    </source>
</evidence>
<name>E7N4M2_9FIRM</name>
<proteinExistence type="predicted"/>
<dbReference type="AlphaFoldDB" id="E7N4M2"/>
<protein>
    <submittedName>
        <fullName evidence="1">Uncharacterized protein</fullName>
    </submittedName>
</protein>
<keyword evidence="2" id="KW-1185">Reference proteome</keyword>
<accession>E7N4M2</accession>